<accession>A0ACC6RIS5</accession>
<protein>
    <submittedName>
        <fullName evidence="1">Xylulokinase</fullName>
        <ecNumber evidence="1">2.7.1.17</ecNumber>
    </submittedName>
</protein>
<reference evidence="1" key="1">
    <citation type="submission" date="2024-01" db="EMBL/GenBank/DDBJ databases">
        <title>The diversity of rhizobia nodulating Mimosa spp. in eleven states of Brazil covering several biomes is determined by host plant, location, and edaphic factors.</title>
        <authorList>
            <person name="Rouws L."/>
            <person name="Barauna A."/>
            <person name="Beukes C."/>
            <person name="De Faria S.M."/>
            <person name="Gross E."/>
            <person name="Dos Reis Junior F.B."/>
            <person name="Simon M."/>
            <person name="Maluk M."/>
            <person name="Odee D.W."/>
            <person name="Kenicer G."/>
            <person name="Young J.P.W."/>
            <person name="Reis V.M."/>
            <person name="Zilli J."/>
            <person name="James E.K."/>
        </authorList>
    </citation>
    <scope>NUCLEOTIDE SEQUENCE</scope>
    <source>
        <strain evidence="1">JPY452</strain>
    </source>
</reference>
<dbReference type="Proteomes" id="UP001392318">
    <property type="component" value="Unassembled WGS sequence"/>
</dbReference>
<evidence type="ECO:0000313" key="2">
    <source>
        <dbReference type="Proteomes" id="UP001392318"/>
    </source>
</evidence>
<dbReference type="EC" id="2.7.1.17" evidence="1"/>
<keyword evidence="2" id="KW-1185">Reference proteome</keyword>
<gene>
    <name evidence="1" type="primary">xylB</name>
    <name evidence="1" type="ORF">VSR83_15780</name>
</gene>
<proteinExistence type="predicted"/>
<organism evidence="1 2">
    <name type="scientific">Paraburkholderia unamae</name>
    <dbReference type="NCBI Taxonomy" id="219649"/>
    <lineage>
        <taxon>Bacteria</taxon>
        <taxon>Pseudomonadati</taxon>
        <taxon>Pseudomonadota</taxon>
        <taxon>Betaproteobacteria</taxon>
        <taxon>Burkholderiales</taxon>
        <taxon>Burkholderiaceae</taxon>
        <taxon>Paraburkholderia</taxon>
    </lineage>
</organism>
<name>A0ACC6RIS5_9BURK</name>
<evidence type="ECO:0000313" key="1">
    <source>
        <dbReference type="EMBL" id="MEM5401537.1"/>
    </source>
</evidence>
<keyword evidence="1" id="KW-0808">Transferase</keyword>
<comment type="caution">
    <text evidence="1">The sequence shown here is derived from an EMBL/GenBank/DDBJ whole genome shotgun (WGS) entry which is preliminary data.</text>
</comment>
<dbReference type="EMBL" id="JAYMRU010000010">
    <property type="protein sequence ID" value="MEM5401537.1"/>
    <property type="molecule type" value="Genomic_DNA"/>
</dbReference>
<sequence length="493" mass="52353">MYLGIDLGTSEVKVLLLAPDGRVIGTAGTPFVVSRPHPRWSEQNPADWWDGTRRALAALREAHPHEFAQVRGIGLSGQMHGAVLLDAHDNVLRPAILWNDMRAVDECAELTARAPQLHRIAGNLAMPGFTAPKLLWVARHEPQVFRATACVLLPKDYLRLQLTGGKVSDPSDAAGTLWLDVAKRDWSDALLDACNMTRAQMPALAEGSAPSGTLLPALAREFGLRDDVVVAAGGGDNATSAIGIGATQPGDGFVSLGTSGVLCVVGDRFRPNPASAVHAFCHAIPDRWHQMSVVLSAASCLRWVCKLTGTNEPTLLAEVEQLDAPTLAEAPLFLPYLSGERTPHNDPYAQGVFFGMTHATDRALLGYAVLEGVTLALTDGLDALAAAGTEVGALSMLGGGARSAYWAQLVADAFDTPTRQHGGGETGAALGAARLGWLAAGGNARDVLTKPPVVAEYAPNAARHAALRERLTAYRALYRHVRPLFEPSRERLA</sequence>